<sequence length="203" mass="22261">MLHGDPFLPYHPQLVEERERCKGAVFRFNNTSNAAVEIAPDERMRHFRSILAARWIHQYRGPNPPMAGHLGSEVFVDTPFMCDYGYNISIGDRVAIGTQCKFLDSGRITIGRNTEVGANVTIDTRKVPNDFKSMKGSRGAAIAADVHIGENVYIGANVTILAGVKIGTGAIIHPGSVVVRDIPRDVVARGNPAEVRMVHWGED</sequence>
<organism evidence="4 5">
    <name type="scientific">Melanomma pulvis-pyrius CBS 109.77</name>
    <dbReference type="NCBI Taxonomy" id="1314802"/>
    <lineage>
        <taxon>Eukaryota</taxon>
        <taxon>Fungi</taxon>
        <taxon>Dikarya</taxon>
        <taxon>Ascomycota</taxon>
        <taxon>Pezizomycotina</taxon>
        <taxon>Dothideomycetes</taxon>
        <taxon>Pleosporomycetidae</taxon>
        <taxon>Pleosporales</taxon>
        <taxon>Melanommataceae</taxon>
        <taxon>Melanomma</taxon>
    </lineage>
</organism>
<dbReference type="InterPro" id="IPR011004">
    <property type="entry name" value="Trimer_LpxA-like_sf"/>
</dbReference>
<dbReference type="EMBL" id="MU002288">
    <property type="protein sequence ID" value="KAF2787704.1"/>
    <property type="molecule type" value="Genomic_DNA"/>
</dbReference>
<reference evidence="4" key="1">
    <citation type="journal article" date="2020" name="Stud. Mycol.">
        <title>101 Dothideomycetes genomes: a test case for predicting lifestyles and emergence of pathogens.</title>
        <authorList>
            <person name="Haridas S."/>
            <person name="Albert R."/>
            <person name="Binder M."/>
            <person name="Bloem J."/>
            <person name="Labutti K."/>
            <person name="Salamov A."/>
            <person name="Andreopoulos B."/>
            <person name="Baker S."/>
            <person name="Barry K."/>
            <person name="Bills G."/>
            <person name="Bluhm B."/>
            <person name="Cannon C."/>
            <person name="Castanera R."/>
            <person name="Culley D."/>
            <person name="Daum C."/>
            <person name="Ezra D."/>
            <person name="Gonzalez J."/>
            <person name="Henrissat B."/>
            <person name="Kuo A."/>
            <person name="Liang C."/>
            <person name="Lipzen A."/>
            <person name="Lutzoni F."/>
            <person name="Magnuson J."/>
            <person name="Mondo S."/>
            <person name="Nolan M."/>
            <person name="Ohm R."/>
            <person name="Pangilinan J."/>
            <person name="Park H.-J."/>
            <person name="Ramirez L."/>
            <person name="Alfaro M."/>
            <person name="Sun H."/>
            <person name="Tritt A."/>
            <person name="Yoshinaga Y."/>
            <person name="Zwiers L.-H."/>
            <person name="Turgeon B."/>
            <person name="Goodwin S."/>
            <person name="Spatafora J."/>
            <person name="Crous P."/>
            <person name="Grigoriev I."/>
        </authorList>
    </citation>
    <scope>NUCLEOTIDE SEQUENCE</scope>
    <source>
        <strain evidence="4">CBS 109.77</strain>
    </source>
</reference>
<accession>A0A6A6WUX4</accession>
<keyword evidence="5" id="KW-1185">Reference proteome</keyword>
<dbReference type="Proteomes" id="UP000799757">
    <property type="component" value="Unassembled WGS sequence"/>
</dbReference>
<dbReference type="Pfam" id="PF12464">
    <property type="entry name" value="Mac"/>
    <property type="match status" value="1"/>
</dbReference>
<dbReference type="OrthoDB" id="25818at2759"/>
<dbReference type="Gene3D" id="2.160.10.10">
    <property type="entry name" value="Hexapeptide repeat proteins"/>
    <property type="match status" value="1"/>
</dbReference>
<evidence type="ECO:0000256" key="1">
    <source>
        <dbReference type="ARBA" id="ARBA00007274"/>
    </source>
</evidence>
<evidence type="ECO:0000259" key="3">
    <source>
        <dbReference type="Pfam" id="PF12464"/>
    </source>
</evidence>
<evidence type="ECO:0000313" key="4">
    <source>
        <dbReference type="EMBL" id="KAF2787704.1"/>
    </source>
</evidence>
<evidence type="ECO:0000313" key="5">
    <source>
        <dbReference type="Proteomes" id="UP000799757"/>
    </source>
</evidence>
<dbReference type="InterPro" id="IPR051159">
    <property type="entry name" value="Hexapeptide_acetyltransf"/>
</dbReference>
<dbReference type="InterPro" id="IPR001451">
    <property type="entry name" value="Hexapep"/>
</dbReference>
<evidence type="ECO:0000256" key="2">
    <source>
        <dbReference type="ARBA" id="ARBA00022679"/>
    </source>
</evidence>
<protein>
    <submittedName>
        <fullName evidence="4">Trimeric LpxA-like protein</fullName>
    </submittedName>
</protein>
<dbReference type="Pfam" id="PF00132">
    <property type="entry name" value="Hexapep"/>
    <property type="match status" value="1"/>
</dbReference>
<dbReference type="PANTHER" id="PTHR23416">
    <property type="entry name" value="SIALIC ACID SYNTHASE-RELATED"/>
    <property type="match status" value="1"/>
</dbReference>
<feature type="domain" description="Maltose/galactoside acetyltransferase" evidence="3">
    <location>
        <begin position="1"/>
        <end position="52"/>
    </location>
</feature>
<dbReference type="Pfam" id="PF14602">
    <property type="entry name" value="Hexapep_2"/>
    <property type="match status" value="1"/>
</dbReference>
<dbReference type="GO" id="GO:0008374">
    <property type="term" value="F:O-acyltransferase activity"/>
    <property type="evidence" value="ECO:0007669"/>
    <property type="project" value="TreeGrafter"/>
</dbReference>
<proteinExistence type="inferred from homology"/>
<dbReference type="InterPro" id="IPR024688">
    <property type="entry name" value="Mac_dom"/>
</dbReference>
<keyword evidence="2" id="KW-0808">Transferase</keyword>
<dbReference type="AlphaFoldDB" id="A0A6A6WUX4"/>
<dbReference type="SUPFAM" id="SSF51161">
    <property type="entry name" value="Trimeric LpxA-like enzymes"/>
    <property type="match status" value="1"/>
</dbReference>
<dbReference type="GO" id="GO:0016407">
    <property type="term" value="F:acetyltransferase activity"/>
    <property type="evidence" value="ECO:0007669"/>
    <property type="project" value="InterPro"/>
</dbReference>
<name>A0A6A6WUX4_9PLEO</name>
<dbReference type="PANTHER" id="PTHR23416:SF76">
    <property type="entry name" value="ZN(II)2CYS6 TRANSCRIPTION FACTOR (EUROFUNG)"/>
    <property type="match status" value="1"/>
</dbReference>
<comment type="similarity">
    <text evidence="1">Belongs to the transferase hexapeptide repeat family.</text>
</comment>
<gene>
    <name evidence="4" type="ORF">K505DRAFT_353664</name>
</gene>